<dbReference type="EMBL" id="JADCNL010000003">
    <property type="protein sequence ID" value="KAG0488380.1"/>
    <property type="molecule type" value="Genomic_DNA"/>
</dbReference>
<feature type="compositionally biased region" description="Basic and acidic residues" evidence="1">
    <location>
        <begin position="34"/>
        <end position="49"/>
    </location>
</feature>
<dbReference type="AlphaFoldDB" id="A0A835V965"/>
<accession>A0A835V965</accession>
<gene>
    <name evidence="2" type="ORF">HPP92_007191</name>
</gene>
<dbReference type="OrthoDB" id="426235at2759"/>
<name>A0A835V965_VANPL</name>
<protein>
    <submittedName>
        <fullName evidence="2">Uncharacterized protein</fullName>
    </submittedName>
</protein>
<feature type="region of interest" description="Disordered" evidence="1">
    <location>
        <begin position="34"/>
        <end position="60"/>
    </location>
</feature>
<organism evidence="2 3">
    <name type="scientific">Vanilla planifolia</name>
    <name type="common">Vanilla</name>
    <dbReference type="NCBI Taxonomy" id="51239"/>
    <lineage>
        <taxon>Eukaryota</taxon>
        <taxon>Viridiplantae</taxon>
        <taxon>Streptophyta</taxon>
        <taxon>Embryophyta</taxon>
        <taxon>Tracheophyta</taxon>
        <taxon>Spermatophyta</taxon>
        <taxon>Magnoliopsida</taxon>
        <taxon>Liliopsida</taxon>
        <taxon>Asparagales</taxon>
        <taxon>Orchidaceae</taxon>
        <taxon>Vanilloideae</taxon>
        <taxon>Vanilleae</taxon>
        <taxon>Vanilla</taxon>
    </lineage>
</organism>
<keyword evidence="3" id="KW-1185">Reference proteome</keyword>
<sequence>MEWIRSDTDARKELLLALSHLVYASEPITFDIKGDYTPKDSQEHSRSLSREGLPPFGGPLTSSMRMIHWIHCNTTNNGA</sequence>
<reference evidence="2 3" key="1">
    <citation type="journal article" date="2020" name="Nat. Food">
        <title>A phased Vanilla planifolia genome enables genetic improvement of flavour and production.</title>
        <authorList>
            <person name="Hasing T."/>
            <person name="Tang H."/>
            <person name="Brym M."/>
            <person name="Khazi F."/>
            <person name="Huang T."/>
            <person name="Chambers A.H."/>
        </authorList>
    </citation>
    <scope>NUCLEOTIDE SEQUENCE [LARGE SCALE GENOMIC DNA]</scope>
    <source>
        <tissue evidence="2">Leaf</tissue>
    </source>
</reference>
<proteinExistence type="predicted"/>
<evidence type="ECO:0000313" key="2">
    <source>
        <dbReference type="EMBL" id="KAG0488380.1"/>
    </source>
</evidence>
<comment type="caution">
    <text evidence="2">The sequence shown here is derived from an EMBL/GenBank/DDBJ whole genome shotgun (WGS) entry which is preliminary data.</text>
</comment>
<evidence type="ECO:0000313" key="3">
    <source>
        <dbReference type="Proteomes" id="UP000636800"/>
    </source>
</evidence>
<evidence type="ECO:0000256" key="1">
    <source>
        <dbReference type="SAM" id="MobiDB-lite"/>
    </source>
</evidence>
<dbReference type="Proteomes" id="UP000636800">
    <property type="component" value="Chromosome 3"/>
</dbReference>